<dbReference type="KEGG" id="taz:TREAZ_2185"/>
<dbReference type="HOGENOM" id="CLU_808777_0_0_12"/>
<name>F5Y8S1_LEAAZ</name>
<reference evidence="2 3" key="2">
    <citation type="journal article" date="2011" name="ISME J.">
        <title>RNA-seq reveals cooperative metabolic interactions between two termite-gut spirochete species in co-culture.</title>
        <authorList>
            <person name="Rosenthal A.Z."/>
            <person name="Matson E.G."/>
            <person name="Eldar A."/>
            <person name="Leadbetter J.R."/>
        </authorList>
    </citation>
    <scope>NUCLEOTIDE SEQUENCE [LARGE SCALE GENOMIC DNA]</scope>
    <source>
        <strain evidence="3">ATCC BAA-888 / DSM 13862 / ZAS-9</strain>
    </source>
</reference>
<evidence type="ECO:0000313" key="3">
    <source>
        <dbReference type="Proteomes" id="UP000009222"/>
    </source>
</evidence>
<dbReference type="InParanoid" id="F5Y8S1"/>
<keyword evidence="1" id="KW-1133">Transmembrane helix</keyword>
<dbReference type="AlphaFoldDB" id="F5Y8S1"/>
<dbReference type="STRING" id="545695.TREAZ_2185"/>
<evidence type="ECO:0000313" key="2">
    <source>
        <dbReference type="EMBL" id="AEF83002.1"/>
    </source>
</evidence>
<dbReference type="RefSeq" id="WP_015709865.1">
    <property type="nucleotide sequence ID" value="NC_015577.1"/>
</dbReference>
<keyword evidence="1" id="KW-0812">Transmembrane</keyword>
<sequence>MSSKRTSNKYSSKKKIFKTKLLLLIVGIFVLVIGSILFFYPKKNAKTTNVVWYVDEGIATNWEKILAEAPKEFAPYHKEGSVKILGSETPIPADASGFVVTTKRLAGVQLKNNQGSEQNSASKEELPIIFAYERLARTRRYGDAYVLALDPWFIFNKRTTPSLTRERIIAPDQSNLGGLLLLPGRDQKAVSSWTARLLQESPGRFIQDKAMWNEVRRNLFQTGAFQDGGFSYSWNEVIFTLLGNTECWVYAPVSRLRTLPDYRTTQIEAFVFPEPGDSFGLQAELLWLIPFGLDNAGDTKNLLDWLNSAEAQSVIAAVTTWIPAHPDCPPYNPVAQTARIAWLTSSFVWEFTE</sequence>
<evidence type="ECO:0000256" key="1">
    <source>
        <dbReference type="SAM" id="Phobius"/>
    </source>
</evidence>
<dbReference type="Proteomes" id="UP000009222">
    <property type="component" value="Chromosome"/>
</dbReference>
<feature type="transmembrane region" description="Helical" evidence="1">
    <location>
        <begin position="21"/>
        <end position="40"/>
    </location>
</feature>
<reference evidence="3" key="1">
    <citation type="submission" date="2009-12" db="EMBL/GenBank/DDBJ databases">
        <title>Complete sequence of Treponema azotonutricium strain ZAS-9.</title>
        <authorList>
            <person name="Tetu S.G."/>
            <person name="Matson E."/>
            <person name="Ren Q."/>
            <person name="Seshadri R."/>
            <person name="Elbourne L."/>
            <person name="Hassan K.A."/>
            <person name="Durkin A."/>
            <person name="Radune D."/>
            <person name="Mohamoud Y."/>
            <person name="Shay R."/>
            <person name="Jin S."/>
            <person name="Zhang X."/>
            <person name="Lucey K."/>
            <person name="Ballor N.R."/>
            <person name="Ottesen E."/>
            <person name="Rosenthal R."/>
            <person name="Allen A."/>
            <person name="Leadbetter J.R."/>
            <person name="Paulsen I.T."/>
        </authorList>
    </citation>
    <scope>NUCLEOTIDE SEQUENCE [LARGE SCALE GENOMIC DNA]</scope>
    <source>
        <strain evidence="3">ATCC BAA-888 / DSM 13862 / ZAS-9</strain>
    </source>
</reference>
<accession>F5Y8S1</accession>
<keyword evidence="1" id="KW-0472">Membrane</keyword>
<dbReference type="EMBL" id="CP001841">
    <property type="protein sequence ID" value="AEF83002.1"/>
    <property type="molecule type" value="Genomic_DNA"/>
</dbReference>
<gene>
    <name evidence="2" type="ordered locus">TREAZ_2185</name>
</gene>
<protein>
    <submittedName>
        <fullName evidence="2">Uncharacterized protein</fullName>
    </submittedName>
</protein>
<dbReference type="OrthoDB" id="9821895at2"/>
<keyword evidence="3" id="KW-1185">Reference proteome</keyword>
<dbReference type="eggNOG" id="ENOG5032HBW">
    <property type="taxonomic scope" value="Bacteria"/>
</dbReference>
<proteinExistence type="predicted"/>
<dbReference type="SUPFAM" id="SSF53850">
    <property type="entry name" value="Periplasmic binding protein-like II"/>
    <property type="match status" value="1"/>
</dbReference>
<organism evidence="2 3">
    <name type="scientific">Leadbettera azotonutricia (strain ATCC BAA-888 / DSM 13862 / ZAS-9)</name>
    <name type="common">Treponema azotonutricium</name>
    <dbReference type="NCBI Taxonomy" id="545695"/>
    <lineage>
        <taxon>Bacteria</taxon>
        <taxon>Pseudomonadati</taxon>
        <taxon>Spirochaetota</taxon>
        <taxon>Spirochaetia</taxon>
        <taxon>Spirochaetales</taxon>
        <taxon>Breznakiellaceae</taxon>
        <taxon>Leadbettera</taxon>
    </lineage>
</organism>